<reference evidence="1" key="1">
    <citation type="journal article" date="2015" name="Nature">
        <title>Complex archaea that bridge the gap between prokaryotes and eukaryotes.</title>
        <authorList>
            <person name="Spang A."/>
            <person name="Saw J.H."/>
            <person name="Jorgensen S.L."/>
            <person name="Zaremba-Niedzwiedzka K."/>
            <person name="Martijn J."/>
            <person name="Lind A.E."/>
            <person name="van Eijk R."/>
            <person name="Schleper C."/>
            <person name="Guy L."/>
            <person name="Ettema T.J."/>
        </authorList>
    </citation>
    <scope>NUCLEOTIDE SEQUENCE</scope>
</reference>
<accession>A0A0F8YCG2</accession>
<name>A0A0F8YCG2_9ZZZZ</name>
<feature type="non-terminal residue" evidence="1">
    <location>
        <position position="69"/>
    </location>
</feature>
<sequence length="69" mass="7789">MNGIQRYTINLIENEIDQSCPYIENYKMPDGKWCKYSDVEAAHKAELEACCELLIENGISTGHGSSFTD</sequence>
<comment type="caution">
    <text evidence="1">The sequence shown here is derived from an EMBL/GenBank/DDBJ whole genome shotgun (WGS) entry which is preliminary data.</text>
</comment>
<gene>
    <name evidence="1" type="ORF">LCGC14_2836440</name>
</gene>
<proteinExistence type="predicted"/>
<dbReference type="AlphaFoldDB" id="A0A0F8YCG2"/>
<protein>
    <submittedName>
        <fullName evidence="1">Uncharacterized protein</fullName>
    </submittedName>
</protein>
<dbReference type="EMBL" id="LAZR01054162">
    <property type="protein sequence ID" value="KKK79142.1"/>
    <property type="molecule type" value="Genomic_DNA"/>
</dbReference>
<evidence type="ECO:0000313" key="1">
    <source>
        <dbReference type="EMBL" id="KKK79142.1"/>
    </source>
</evidence>
<organism evidence="1">
    <name type="scientific">marine sediment metagenome</name>
    <dbReference type="NCBI Taxonomy" id="412755"/>
    <lineage>
        <taxon>unclassified sequences</taxon>
        <taxon>metagenomes</taxon>
        <taxon>ecological metagenomes</taxon>
    </lineage>
</organism>